<proteinExistence type="predicted"/>
<dbReference type="Proteomes" id="UP000233769">
    <property type="component" value="Chromosome tk0001"/>
</dbReference>
<accession>A0A2N9AZ11</accession>
<dbReference type="AlphaFoldDB" id="A0A2N9AZ11"/>
<evidence type="ECO:0000313" key="2">
    <source>
        <dbReference type="EMBL" id="SOR32561.1"/>
    </source>
</evidence>
<feature type="compositionally biased region" description="Basic and acidic residues" evidence="1">
    <location>
        <begin position="57"/>
        <end position="67"/>
    </location>
</feature>
<dbReference type="EMBL" id="LT962688">
    <property type="protein sequence ID" value="SOR32561.1"/>
    <property type="molecule type" value="Genomic_DNA"/>
</dbReference>
<protein>
    <submittedName>
        <fullName evidence="2">Uncharacterized protein</fullName>
    </submittedName>
</protein>
<sequence>MFSRASLNTILPDKLSHLEAAIKPPKVWLGSRVAPRRVGEYVRVRSPRQHPRHPLGPHRDGRVLHRS</sequence>
<name>A0A2N9AZ11_METEX</name>
<organism evidence="2 3">
    <name type="scientific">Methylorubrum extorquens</name>
    <name type="common">Methylobacterium dichloromethanicum</name>
    <name type="synonym">Methylobacterium extorquens</name>
    <dbReference type="NCBI Taxonomy" id="408"/>
    <lineage>
        <taxon>Bacteria</taxon>
        <taxon>Pseudomonadati</taxon>
        <taxon>Pseudomonadota</taxon>
        <taxon>Alphaproteobacteria</taxon>
        <taxon>Hyphomicrobiales</taxon>
        <taxon>Methylobacteriaceae</taxon>
        <taxon>Methylorubrum</taxon>
    </lineage>
</organism>
<evidence type="ECO:0000256" key="1">
    <source>
        <dbReference type="SAM" id="MobiDB-lite"/>
    </source>
</evidence>
<feature type="compositionally biased region" description="Basic residues" evidence="1">
    <location>
        <begin position="45"/>
        <end position="56"/>
    </location>
</feature>
<evidence type="ECO:0000313" key="3">
    <source>
        <dbReference type="Proteomes" id="UP000233769"/>
    </source>
</evidence>
<gene>
    <name evidence="2" type="ORF">TK0001_6002</name>
</gene>
<reference evidence="3" key="1">
    <citation type="submission" date="2017-10" db="EMBL/GenBank/DDBJ databases">
        <authorList>
            <person name="Regsiter A."/>
            <person name="William W."/>
        </authorList>
    </citation>
    <scope>NUCLEOTIDE SEQUENCE [LARGE SCALE GENOMIC DNA]</scope>
</reference>
<feature type="region of interest" description="Disordered" evidence="1">
    <location>
        <begin position="42"/>
        <end position="67"/>
    </location>
</feature>